<comment type="caution">
    <text evidence="4">The sequence shown here is derived from an EMBL/GenBank/DDBJ whole genome shotgun (WGS) entry which is preliminary data.</text>
</comment>
<dbReference type="PANTHER" id="PTHR43056:SF10">
    <property type="entry name" value="COCE_NOND FAMILY, PUTATIVE (AFU_ORTHOLOGUE AFUA_7G00600)-RELATED"/>
    <property type="match status" value="1"/>
</dbReference>
<name>A0ABR7QMU8_9FLAO</name>
<dbReference type="Gene3D" id="3.40.50.1820">
    <property type="entry name" value="alpha/beta hydrolase"/>
    <property type="match status" value="2"/>
</dbReference>
<feature type="domain" description="Xaa-Pro dipeptidyl-peptidase C-terminal" evidence="3">
    <location>
        <begin position="378"/>
        <end position="601"/>
    </location>
</feature>
<reference evidence="4 5" key="1">
    <citation type="submission" date="2020-08" db="EMBL/GenBank/DDBJ databases">
        <title>Arenibacter gaetbuli sp. nov., isolated from a sand dune.</title>
        <authorList>
            <person name="Park S."/>
            <person name="Yoon J.-H."/>
        </authorList>
    </citation>
    <scope>NUCLEOTIDE SEQUENCE [LARGE SCALE GENOMIC DNA]</scope>
    <source>
        <strain evidence="4 5">BSSL-BM3</strain>
    </source>
</reference>
<accession>A0ABR7QMU8</accession>
<dbReference type="EMBL" id="JACLHY010000009">
    <property type="protein sequence ID" value="MBC8768513.1"/>
    <property type="molecule type" value="Genomic_DNA"/>
</dbReference>
<dbReference type="InterPro" id="IPR008979">
    <property type="entry name" value="Galactose-bd-like_sf"/>
</dbReference>
<dbReference type="NCBIfam" id="NF003780">
    <property type="entry name" value="PRK05371.1-1"/>
    <property type="match status" value="1"/>
</dbReference>
<dbReference type="SUPFAM" id="SSF53474">
    <property type="entry name" value="alpha/beta-Hydrolases"/>
    <property type="match status" value="1"/>
</dbReference>
<evidence type="ECO:0000259" key="3">
    <source>
        <dbReference type="SMART" id="SM00939"/>
    </source>
</evidence>
<evidence type="ECO:0000313" key="4">
    <source>
        <dbReference type="EMBL" id="MBC8768513.1"/>
    </source>
</evidence>
<keyword evidence="2" id="KW-0732">Signal</keyword>
<dbReference type="SUPFAM" id="SSF49785">
    <property type="entry name" value="Galactose-binding domain-like"/>
    <property type="match status" value="1"/>
</dbReference>
<dbReference type="Proteomes" id="UP000618952">
    <property type="component" value="Unassembled WGS sequence"/>
</dbReference>
<dbReference type="RefSeq" id="WP_187584441.1">
    <property type="nucleotide sequence ID" value="NZ_JACLHY010000009.1"/>
</dbReference>
<dbReference type="PANTHER" id="PTHR43056">
    <property type="entry name" value="PEPTIDASE S9 PROLYL OLIGOPEPTIDASE"/>
    <property type="match status" value="1"/>
</dbReference>
<dbReference type="InterPro" id="IPR050585">
    <property type="entry name" value="Xaa-Pro_dipeptidyl-ppase/CocE"/>
</dbReference>
<evidence type="ECO:0000313" key="5">
    <source>
        <dbReference type="Proteomes" id="UP000618952"/>
    </source>
</evidence>
<dbReference type="InterPro" id="IPR000383">
    <property type="entry name" value="Xaa-Pro-like_dom"/>
</dbReference>
<dbReference type="Pfam" id="PF08530">
    <property type="entry name" value="PepX_C"/>
    <property type="match status" value="1"/>
</dbReference>
<dbReference type="InterPro" id="IPR029058">
    <property type="entry name" value="AB_hydrolase_fold"/>
</dbReference>
<evidence type="ECO:0000256" key="1">
    <source>
        <dbReference type="ARBA" id="ARBA00022801"/>
    </source>
</evidence>
<organism evidence="4 5">
    <name type="scientific">Arenibacter arenosicollis</name>
    <dbReference type="NCBI Taxonomy" id="2762274"/>
    <lineage>
        <taxon>Bacteria</taxon>
        <taxon>Pseudomonadati</taxon>
        <taxon>Bacteroidota</taxon>
        <taxon>Flavobacteriia</taxon>
        <taxon>Flavobacteriales</taxon>
        <taxon>Flavobacteriaceae</taxon>
        <taxon>Arenibacter</taxon>
    </lineage>
</organism>
<gene>
    <name evidence="4" type="ORF">H4O18_10965</name>
</gene>
<proteinExistence type="predicted"/>
<feature type="chain" id="PRO_5046422531" evidence="2">
    <location>
        <begin position="23"/>
        <end position="616"/>
    </location>
</feature>
<protein>
    <submittedName>
        <fullName evidence="4">Xaa-Pro dipeptidyl-peptidase</fullName>
    </submittedName>
</protein>
<dbReference type="InterPro" id="IPR013736">
    <property type="entry name" value="Xaa-Pro_dipept_C"/>
</dbReference>
<keyword evidence="1" id="KW-0378">Hydrolase</keyword>
<dbReference type="Gene3D" id="2.60.120.260">
    <property type="entry name" value="Galactose-binding domain-like"/>
    <property type="match status" value="1"/>
</dbReference>
<dbReference type="SMART" id="SM00939">
    <property type="entry name" value="PepX_C"/>
    <property type="match status" value="1"/>
</dbReference>
<evidence type="ECO:0000256" key="2">
    <source>
        <dbReference type="SAM" id="SignalP"/>
    </source>
</evidence>
<dbReference type="Pfam" id="PF02129">
    <property type="entry name" value="Peptidase_S15"/>
    <property type="match status" value="1"/>
</dbReference>
<feature type="signal peptide" evidence="2">
    <location>
        <begin position="1"/>
        <end position="22"/>
    </location>
</feature>
<sequence>MIRNKITFLFTFLFGFLSLVTAQKSEALLEKKSVPIFENGEAQVIPGFSDETKWITHDLWVETEFDTDGDGKKDRMHVSVTRPNQTETEGLKLPIIYISSPYFSGVAPNLQDSFWNVRHELGASAGERLHPEVVRTGERPIISNSHIQTWVPRGYIVVHSSSPGTGLSQGSPTVGGDNESLAPKAVIDWLCGRAKGYTEPYGNEKVRAYWSTGKVGMTGTSYNGTIPLAAATTGVKGLEAIIPIAPNTSYYHYYRSNGLVRSPGGYLGEDIDVLYDYIHSGDESKRSYSNRVVRDTEMKNGMDRITGDYNDFWAGRDYLNDIGPMKAALLMAHGFNDWNVMSEHSYRIYKAAKAKGLPAQIYYHQNGHGGEPPLTMMNRWFTRYLHGVENGVEEDAKAWIVREKDDKKSPTPYTDYPNPEAAPVTLYLKKGAPEKGELSTEKTVGQGVETLEDNFSFSGATLAQAENTNHRLLYVTPVLSKDIHISGSPKISISVSSNKAAANLSVWLVSLPWNDRHDAKITDNIITRGWADPQNHRSLTQSEPLAAGQFYDLSFELMPDDQIIPKGQQIGLMVFSSDKEFTLWPDPGTELSVDLDKTSISLPVVGGEVALNIFAE</sequence>
<keyword evidence="5" id="KW-1185">Reference proteome</keyword>